<gene>
    <name evidence="1" type="ORF">NCGR_LOCUS59639</name>
</gene>
<accession>A0A811S2F5</accession>
<evidence type="ECO:0000313" key="1">
    <source>
        <dbReference type="EMBL" id="CAD6335541.1"/>
    </source>
</evidence>
<keyword evidence="2" id="KW-1185">Reference proteome</keyword>
<dbReference type="AlphaFoldDB" id="A0A811S2F5"/>
<dbReference type="EMBL" id="CAJGYO010000018">
    <property type="protein sequence ID" value="CAD6335541.1"/>
    <property type="molecule type" value="Genomic_DNA"/>
</dbReference>
<protein>
    <submittedName>
        <fullName evidence="1">Uncharacterized protein</fullName>
    </submittedName>
</protein>
<organism evidence="1 2">
    <name type="scientific">Miscanthus lutarioriparius</name>
    <dbReference type="NCBI Taxonomy" id="422564"/>
    <lineage>
        <taxon>Eukaryota</taxon>
        <taxon>Viridiplantae</taxon>
        <taxon>Streptophyta</taxon>
        <taxon>Embryophyta</taxon>
        <taxon>Tracheophyta</taxon>
        <taxon>Spermatophyta</taxon>
        <taxon>Magnoliopsida</taxon>
        <taxon>Liliopsida</taxon>
        <taxon>Poales</taxon>
        <taxon>Poaceae</taxon>
        <taxon>PACMAD clade</taxon>
        <taxon>Panicoideae</taxon>
        <taxon>Andropogonodae</taxon>
        <taxon>Andropogoneae</taxon>
        <taxon>Saccharinae</taxon>
        <taxon>Miscanthus</taxon>
    </lineage>
</organism>
<proteinExistence type="predicted"/>
<dbReference type="Proteomes" id="UP000604825">
    <property type="component" value="Unassembled WGS sequence"/>
</dbReference>
<sequence length="252" mass="27291">MGHGLVGRLAVGTEVQELCTCALEAVLSLFSGSLTADLQIERSCITQCSVPTSKSQTSIIGDVREAKVYGVERSPGVSAAAFGDEHEIARSDTQPVKKSSSLMVYNRGTLKQNLDMIFTGLEIATHAHTENMLVGPSKNSRSVLNIIPKGTENHKGDSVKSFEKAKSGNQVPQNSYLKAATDLERFEDDRHENGHADPSTTVQTSLLRESSNLMLNNRETFQKTLDADAARLDNSSKAPNENELVCHKTGNC</sequence>
<dbReference type="OrthoDB" id="10432969at2759"/>
<name>A0A811S2F5_9POAL</name>
<evidence type="ECO:0000313" key="2">
    <source>
        <dbReference type="Proteomes" id="UP000604825"/>
    </source>
</evidence>
<reference evidence="1" key="1">
    <citation type="submission" date="2020-10" db="EMBL/GenBank/DDBJ databases">
        <authorList>
            <person name="Han B."/>
            <person name="Lu T."/>
            <person name="Zhao Q."/>
            <person name="Huang X."/>
            <person name="Zhao Y."/>
        </authorList>
    </citation>
    <scope>NUCLEOTIDE SEQUENCE</scope>
</reference>
<comment type="caution">
    <text evidence="1">The sequence shown here is derived from an EMBL/GenBank/DDBJ whole genome shotgun (WGS) entry which is preliminary data.</text>
</comment>